<keyword evidence="3 6" id="KW-1133">Transmembrane helix</keyword>
<dbReference type="Gene3D" id="3.10.580.10">
    <property type="entry name" value="CBS-domain"/>
    <property type="match status" value="1"/>
</dbReference>
<feature type="transmembrane region" description="Helical" evidence="6">
    <location>
        <begin position="120"/>
        <end position="142"/>
    </location>
</feature>
<evidence type="ECO:0000256" key="4">
    <source>
        <dbReference type="ARBA" id="ARBA00023136"/>
    </source>
</evidence>
<dbReference type="InterPro" id="IPR046342">
    <property type="entry name" value="CBS_dom_sf"/>
</dbReference>
<feature type="transmembrane region" description="Helical" evidence="6">
    <location>
        <begin position="219"/>
        <end position="237"/>
    </location>
</feature>
<comment type="subcellular location">
    <subcellularLocation>
        <location evidence="1">Membrane</location>
        <topology evidence="1">Multi-pass membrane protein</topology>
    </subcellularLocation>
</comment>
<dbReference type="InterPro" id="IPR000644">
    <property type="entry name" value="CBS_dom"/>
</dbReference>
<dbReference type="Pfam" id="PF00999">
    <property type="entry name" value="Na_H_Exchanger"/>
    <property type="match status" value="1"/>
</dbReference>
<dbReference type="SMART" id="SM00116">
    <property type="entry name" value="CBS"/>
    <property type="match status" value="2"/>
</dbReference>
<dbReference type="GO" id="GO:1902600">
    <property type="term" value="P:proton transmembrane transport"/>
    <property type="evidence" value="ECO:0007669"/>
    <property type="project" value="InterPro"/>
</dbReference>
<dbReference type="InterPro" id="IPR006153">
    <property type="entry name" value="Cation/H_exchanger_TM"/>
</dbReference>
<accession>A0A3A4NXS1</accession>
<dbReference type="PANTHER" id="PTHR43021">
    <property type="entry name" value="NA(+)/H(+) ANTIPORTER-RELATED"/>
    <property type="match status" value="1"/>
</dbReference>
<organism evidence="8 9">
    <name type="scientific">Abyssobacteria bacterium (strain SURF_5)</name>
    <dbReference type="NCBI Taxonomy" id="2093360"/>
    <lineage>
        <taxon>Bacteria</taxon>
        <taxon>Pseudomonadati</taxon>
        <taxon>Candidatus Hydrogenedentota</taxon>
        <taxon>Candidatus Abyssobacteria</taxon>
    </lineage>
</organism>
<keyword evidence="2 6" id="KW-0812">Transmembrane</keyword>
<dbReference type="EMBL" id="QZKU01000046">
    <property type="protein sequence ID" value="RJP23375.1"/>
    <property type="molecule type" value="Genomic_DNA"/>
</dbReference>
<evidence type="ECO:0000256" key="1">
    <source>
        <dbReference type="ARBA" id="ARBA00004141"/>
    </source>
</evidence>
<evidence type="ECO:0000313" key="8">
    <source>
        <dbReference type="EMBL" id="RJP23375.1"/>
    </source>
</evidence>
<dbReference type="PANTHER" id="PTHR43021:SF2">
    <property type="entry name" value="CATION_H+ EXCHANGER DOMAIN-CONTAINING PROTEIN"/>
    <property type="match status" value="1"/>
</dbReference>
<feature type="domain" description="CBS" evidence="7">
    <location>
        <begin position="436"/>
        <end position="494"/>
    </location>
</feature>
<evidence type="ECO:0000259" key="7">
    <source>
        <dbReference type="PROSITE" id="PS51371"/>
    </source>
</evidence>
<protein>
    <submittedName>
        <fullName evidence="8">CBS domain-containing protein</fullName>
    </submittedName>
</protein>
<evidence type="ECO:0000313" key="9">
    <source>
        <dbReference type="Proteomes" id="UP000265882"/>
    </source>
</evidence>
<feature type="transmembrane region" description="Helical" evidence="6">
    <location>
        <begin position="37"/>
        <end position="57"/>
    </location>
</feature>
<dbReference type="Pfam" id="PF00571">
    <property type="entry name" value="CBS"/>
    <property type="match status" value="2"/>
</dbReference>
<feature type="transmembrane region" description="Helical" evidence="6">
    <location>
        <begin position="63"/>
        <end position="82"/>
    </location>
</feature>
<keyword evidence="5" id="KW-0129">CBS domain</keyword>
<keyword evidence="4 6" id="KW-0472">Membrane</keyword>
<proteinExistence type="predicted"/>
<evidence type="ECO:0000256" key="2">
    <source>
        <dbReference type="ARBA" id="ARBA00022692"/>
    </source>
</evidence>
<feature type="transmembrane region" description="Helical" evidence="6">
    <location>
        <begin position="12"/>
        <end position="30"/>
    </location>
</feature>
<feature type="transmembrane region" description="Helical" evidence="6">
    <location>
        <begin position="184"/>
        <end position="207"/>
    </location>
</feature>
<feature type="transmembrane region" description="Helical" evidence="6">
    <location>
        <begin position="327"/>
        <end position="347"/>
    </location>
</feature>
<dbReference type="Proteomes" id="UP000265882">
    <property type="component" value="Unassembled WGS sequence"/>
</dbReference>
<evidence type="ECO:0000256" key="3">
    <source>
        <dbReference type="ARBA" id="ARBA00022989"/>
    </source>
</evidence>
<name>A0A3A4NXS1_ABYX5</name>
<reference evidence="8 9" key="1">
    <citation type="journal article" date="2017" name="ISME J.">
        <title>Energy and carbon metabolisms in a deep terrestrial subsurface fluid microbial community.</title>
        <authorList>
            <person name="Momper L."/>
            <person name="Jungbluth S.P."/>
            <person name="Lee M.D."/>
            <person name="Amend J.P."/>
        </authorList>
    </citation>
    <scope>NUCLEOTIDE SEQUENCE [LARGE SCALE GENOMIC DNA]</scope>
    <source>
        <strain evidence="8">SURF_5</strain>
    </source>
</reference>
<sequence>MPSVPAGEVRLIVHVGLMLILGLFFGGLVARVRVPRVTGYLAAGFLLGPSVSRMVQWDELRNFDLIAQLALGLIMFSIGGEFRADHIRRFGRKLFLVTAVQMVLTWALVGGLLWLVSRNFILAVVVGFIAMETAPATTLVVIKEYESEGSFTSNLMALVGINNFLCLILFPFLLVLVMQNERGLAFSAMEAGRSMLLGLAGGFALSFLEERVYTPKQQLLLAIAAITLVVGMAYAWGGSGPLATLVLGAAKRNTSAHGASMFQLIDASAYPFYVIFFVIAGANLHLETLVHVGLLGAAYIGGRTLAKIAGSALGASAAGLSEEWRRYLGLAMLSHAGVAIGLAMAVGQSGLQGAQAMQAIVLGSIVVFEVFGPLSVRFSLVRCGEVKLVSLLPHLPGRSVSDILEMMASRVRASIGLPPSAFRGRGMAGPAAKHVMRRNVESVLENAGLDELMKIFSHARYDLLPVVTKEGRYIGNISFARIRDVIFDEAVADLLIARDMLDDAVVYVTPGESVDSILQKFSEMSEEVGTLPVISEGESPRVVGMVRQRDAVDAYWRAQRAKAG</sequence>
<feature type="transmembrane region" description="Helical" evidence="6">
    <location>
        <begin position="270"/>
        <end position="292"/>
    </location>
</feature>
<dbReference type="PROSITE" id="PS51371">
    <property type="entry name" value="CBS"/>
    <property type="match status" value="2"/>
</dbReference>
<feature type="domain" description="CBS" evidence="7">
    <location>
        <begin position="500"/>
        <end position="562"/>
    </location>
</feature>
<feature type="transmembrane region" description="Helical" evidence="6">
    <location>
        <begin position="94"/>
        <end position="114"/>
    </location>
</feature>
<evidence type="ECO:0000256" key="5">
    <source>
        <dbReference type="PROSITE-ProRule" id="PRU00703"/>
    </source>
</evidence>
<feature type="transmembrane region" description="Helical" evidence="6">
    <location>
        <begin position="154"/>
        <end position="178"/>
    </location>
</feature>
<dbReference type="InterPro" id="IPR038770">
    <property type="entry name" value="Na+/solute_symporter_sf"/>
</dbReference>
<dbReference type="SUPFAM" id="SSF54631">
    <property type="entry name" value="CBS-domain pair"/>
    <property type="match status" value="1"/>
</dbReference>
<dbReference type="AlphaFoldDB" id="A0A3A4NXS1"/>
<dbReference type="GO" id="GO:0016020">
    <property type="term" value="C:membrane"/>
    <property type="evidence" value="ECO:0007669"/>
    <property type="project" value="UniProtKB-SubCell"/>
</dbReference>
<dbReference type="Gene3D" id="1.20.1530.20">
    <property type="match status" value="1"/>
</dbReference>
<comment type="caution">
    <text evidence="8">The sequence shown here is derived from an EMBL/GenBank/DDBJ whole genome shotgun (WGS) entry which is preliminary data.</text>
</comment>
<gene>
    <name evidence="8" type="ORF">C4520_06370</name>
</gene>
<feature type="transmembrane region" description="Helical" evidence="6">
    <location>
        <begin position="359"/>
        <end position="380"/>
    </location>
</feature>
<dbReference type="GO" id="GO:0015297">
    <property type="term" value="F:antiporter activity"/>
    <property type="evidence" value="ECO:0007669"/>
    <property type="project" value="InterPro"/>
</dbReference>
<evidence type="ECO:0000256" key="6">
    <source>
        <dbReference type="SAM" id="Phobius"/>
    </source>
</evidence>